<keyword evidence="1" id="KW-0472">Membrane</keyword>
<evidence type="ECO:0000256" key="1">
    <source>
        <dbReference type="SAM" id="Phobius"/>
    </source>
</evidence>
<reference evidence="4" key="1">
    <citation type="submission" date="2019-01" db="EMBL/GenBank/DDBJ databases">
        <authorList>
            <person name="Lista F."/>
            <person name="Anselmo A."/>
        </authorList>
    </citation>
    <scope>NUCLEOTIDE SEQUENCE</scope>
    <source>
        <strain evidence="3">15S</strain>
        <strain evidence="2">24S</strain>
        <strain evidence="4">9S</strain>
    </source>
</reference>
<dbReference type="EMBL" id="SDCH01000045">
    <property type="protein sequence ID" value="TCX15531.1"/>
    <property type="molecule type" value="Genomic_DNA"/>
</dbReference>
<dbReference type="EMBL" id="SDCN01000086">
    <property type="protein sequence ID" value="TCX59466.1"/>
    <property type="molecule type" value="Genomic_DNA"/>
</dbReference>
<comment type="caution">
    <text evidence="4">The sequence shown here is derived from an EMBL/GenBank/DDBJ whole genome shotgun (WGS) entry which is preliminary data.</text>
</comment>
<protein>
    <submittedName>
        <fullName evidence="4">Uncharacterized protein</fullName>
    </submittedName>
</protein>
<evidence type="ECO:0000313" key="3">
    <source>
        <dbReference type="EMBL" id="TCX15531.1"/>
    </source>
</evidence>
<evidence type="ECO:0000313" key="2">
    <source>
        <dbReference type="EMBL" id="TCW63455.1"/>
    </source>
</evidence>
<organism evidence="4">
    <name type="scientific">Klebsiella pneumoniae</name>
    <dbReference type="NCBI Taxonomy" id="573"/>
    <lineage>
        <taxon>Bacteria</taxon>
        <taxon>Pseudomonadati</taxon>
        <taxon>Pseudomonadota</taxon>
        <taxon>Gammaproteobacteria</taxon>
        <taxon>Enterobacterales</taxon>
        <taxon>Enterobacteriaceae</taxon>
        <taxon>Klebsiella/Raoultella group</taxon>
        <taxon>Klebsiella</taxon>
        <taxon>Klebsiella pneumoniae complex</taxon>
    </lineage>
</organism>
<name>A0A483K6D1_KLEPN</name>
<accession>A0A483K6D1</accession>
<keyword evidence="1" id="KW-0812">Transmembrane</keyword>
<gene>
    <name evidence="3" type="ORF">ETE65_25595</name>
    <name evidence="4" type="ORF">ETE66_28210</name>
    <name evidence="2" type="ORF">ETE77_27175</name>
</gene>
<dbReference type="EMBL" id="SDBY01000093">
    <property type="protein sequence ID" value="TCW63455.1"/>
    <property type="molecule type" value="Genomic_DNA"/>
</dbReference>
<feature type="transmembrane region" description="Helical" evidence="1">
    <location>
        <begin position="7"/>
        <end position="32"/>
    </location>
</feature>
<sequence>MQQGKLPLFLAAICFFSVFSPYGGIIFHFFVIQTLSKPNLCNIVEYFYRPSILRHLIRRFVLQMFICLVLINKGKPYTLPLFFEPFMAIKNKAMPTYALSLRSNAVGSTDGCLPQAKTVSFGNKIKVNVNPSVFLA</sequence>
<dbReference type="RefSeq" id="WP_117263269.1">
    <property type="nucleotide sequence ID" value="NZ_BIJL01000001.1"/>
</dbReference>
<proteinExistence type="predicted"/>
<dbReference type="AlphaFoldDB" id="A0A483K6D1"/>
<keyword evidence="1" id="KW-1133">Transmembrane helix</keyword>
<evidence type="ECO:0000313" key="4">
    <source>
        <dbReference type="EMBL" id="TCX59466.1"/>
    </source>
</evidence>